<dbReference type="Proteomes" id="UP000095409">
    <property type="component" value="Unassembled WGS sequence"/>
</dbReference>
<gene>
    <name evidence="1" type="ORF">ERS852394_02073</name>
</gene>
<protein>
    <submittedName>
        <fullName evidence="1">Uncharacterized protein</fullName>
    </submittedName>
</protein>
<reference evidence="1 2" key="1">
    <citation type="submission" date="2015-09" db="EMBL/GenBank/DDBJ databases">
        <authorList>
            <consortium name="Pathogen Informatics"/>
        </authorList>
    </citation>
    <scope>NUCLEOTIDE SEQUENCE [LARGE SCALE GENOMIC DNA]</scope>
    <source>
        <strain evidence="1 2">2789STDY5608837</strain>
    </source>
</reference>
<evidence type="ECO:0000313" key="2">
    <source>
        <dbReference type="Proteomes" id="UP000095409"/>
    </source>
</evidence>
<evidence type="ECO:0000313" key="1">
    <source>
        <dbReference type="EMBL" id="CUO38107.1"/>
    </source>
</evidence>
<proteinExistence type="predicted"/>
<accession>A0A174ELH9</accession>
<name>A0A174ELH9_9FIRM</name>
<organism evidence="1 2">
    <name type="scientific">Blautia obeum</name>
    <dbReference type="NCBI Taxonomy" id="40520"/>
    <lineage>
        <taxon>Bacteria</taxon>
        <taxon>Bacillati</taxon>
        <taxon>Bacillota</taxon>
        <taxon>Clostridia</taxon>
        <taxon>Lachnospirales</taxon>
        <taxon>Lachnospiraceae</taxon>
        <taxon>Blautia</taxon>
    </lineage>
</organism>
<dbReference type="EMBL" id="CYZD01000009">
    <property type="protein sequence ID" value="CUO38107.1"/>
    <property type="molecule type" value="Genomic_DNA"/>
</dbReference>
<dbReference type="AlphaFoldDB" id="A0A174ELH9"/>
<sequence length="30" mass="3445">MRQGVPLLHLSRKEKMTLYAVENEGEDGNE</sequence>